<proteinExistence type="predicted"/>
<gene>
    <name evidence="2" type="ORF">FHS87_002050</name>
</gene>
<sequence length="243" mass="25597">MTEIIAHRGGAILWPENSMSAFRNAIAAGVDAVECDVHLSADGEPMVMHDATLERTSNGQGPLAARSADELAGLKLVSAGGEGVPRLSDLLGLVAQGRTGLQVEVKANAQGRPDPRLLARVLTELDRFGLRARTEIIVFEAEIAAAAVQAGGLRNVAWLFAPAMIRHLGLEGVVAIARRTGASMVETHESAVNADVLATLRGAGLRVGAWGANREPAIARMLDLGLDAVATDDPVLALWLRRR</sequence>
<dbReference type="RefSeq" id="WP_184517263.1">
    <property type="nucleotide sequence ID" value="NZ_JACIJD010000008.1"/>
</dbReference>
<dbReference type="GO" id="GO:0006629">
    <property type="term" value="P:lipid metabolic process"/>
    <property type="evidence" value="ECO:0007669"/>
    <property type="project" value="InterPro"/>
</dbReference>
<evidence type="ECO:0000313" key="3">
    <source>
        <dbReference type="Proteomes" id="UP000580654"/>
    </source>
</evidence>
<dbReference type="SUPFAM" id="SSF51695">
    <property type="entry name" value="PLC-like phosphodiesterases"/>
    <property type="match status" value="1"/>
</dbReference>
<dbReference type="PROSITE" id="PS51704">
    <property type="entry name" value="GP_PDE"/>
    <property type="match status" value="1"/>
</dbReference>
<dbReference type="PROSITE" id="PS50007">
    <property type="entry name" value="PIPLC_X_DOMAIN"/>
    <property type="match status" value="1"/>
</dbReference>
<dbReference type="PANTHER" id="PTHR46211:SF1">
    <property type="entry name" value="GLYCEROPHOSPHODIESTER PHOSPHODIESTERASE, CYTOPLASMIC"/>
    <property type="match status" value="1"/>
</dbReference>
<evidence type="ECO:0000313" key="2">
    <source>
        <dbReference type="EMBL" id="MBB5694010.1"/>
    </source>
</evidence>
<reference evidence="2 3" key="1">
    <citation type="submission" date="2020-08" db="EMBL/GenBank/DDBJ databases">
        <title>Genomic Encyclopedia of Type Strains, Phase IV (KMG-IV): sequencing the most valuable type-strain genomes for metagenomic binning, comparative biology and taxonomic classification.</title>
        <authorList>
            <person name="Goeker M."/>
        </authorList>
    </citation>
    <scope>NUCLEOTIDE SEQUENCE [LARGE SCALE GENOMIC DNA]</scope>
    <source>
        <strain evidence="2 3">DSM 25622</strain>
    </source>
</reference>
<dbReference type="EMBL" id="JACIJD010000008">
    <property type="protein sequence ID" value="MBB5694010.1"/>
    <property type="molecule type" value="Genomic_DNA"/>
</dbReference>
<dbReference type="InterPro" id="IPR030395">
    <property type="entry name" value="GP_PDE_dom"/>
</dbReference>
<dbReference type="Proteomes" id="UP000580654">
    <property type="component" value="Unassembled WGS sequence"/>
</dbReference>
<feature type="domain" description="GP-PDE" evidence="1">
    <location>
        <begin position="2"/>
        <end position="241"/>
    </location>
</feature>
<dbReference type="AlphaFoldDB" id="A0A840Y2W3"/>
<keyword evidence="2" id="KW-0378">Hydrolase</keyword>
<dbReference type="EC" id="3.1.4.46" evidence="2"/>
<keyword evidence="3" id="KW-1185">Reference proteome</keyword>
<dbReference type="InterPro" id="IPR017946">
    <property type="entry name" value="PLC-like_Pdiesterase_TIM-brl"/>
</dbReference>
<comment type="caution">
    <text evidence="2">The sequence shown here is derived from an EMBL/GenBank/DDBJ whole genome shotgun (WGS) entry which is preliminary data.</text>
</comment>
<accession>A0A840Y2W3</accession>
<evidence type="ECO:0000259" key="1">
    <source>
        <dbReference type="PROSITE" id="PS51704"/>
    </source>
</evidence>
<dbReference type="GO" id="GO:0008889">
    <property type="term" value="F:glycerophosphodiester phosphodiesterase activity"/>
    <property type="evidence" value="ECO:0007669"/>
    <property type="project" value="UniProtKB-EC"/>
</dbReference>
<organism evidence="2 3">
    <name type="scientific">Muricoccus pecuniae</name>
    <dbReference type="NCBI Taxonomy" id="693023"/>
    <lineage>
        <taxon>Bacteria</taxon>
        <taxon>Pseudomonadati</taxon>
        <taxon>Pseudomonadota</taxon>
        <taxon>Alphaproteobacteria</taxon>
        <taxon>Acetobacterales</taxon>
        <taxon>Roseomonadaceae</taxon>
        <taxon>Muricoccus</taxon>
    </lineage>
</organism>
<name>A0A840Y2W3_9PROT</name>
<protein>
    <submittedName>
        <fullName evidence="2">Glycerophosphoryl diester phosphodiesterase</fullName>
        <ecNumber evidence="2">3.1.4.46</ecNumber>
    </submittedName>
</protein>
<dbReference type="Pfam" id="PF03009">
    <property type="entry name" value="GDPD"/>
    <property type="match status" value="1"/>
</dbReference>
<dbReference type="Gene3D" id="3.20.20.190">
    <property type="entry name" value="Phosphatidylinositol (PI) phosphodiesterase"/>
    <property type="match status" value="1"/>
</dbReference>
<dbReference type="PANTHER" id="PTHR46211">
    <property type="entry name" value="GLYCEROPHOSPHORYL DIESTER PHOSPHODIESTERASE"/>
    <property type="match status" value="1"/>
</dbReference>